<dbReference type="OrthoDB" id="39482at2"/>
<dbReference type="RefSeq" id="WP_069292827.1">
    <property type="nucleotide sequence ID" value="NZ_CP140110.1"/>
</dbReference>
<protein>
    <submittedName>
        <fullName evidence="1">Uncharacterized protein</fullName>
    </submittedName>
</protein>
<organism evidence="1 2">
    <name type="scientific">Fervidobacterium thailandense</name>
    <dbReference type="NCBI Taxonomy" id="1008305"/>
    <lineage>
        <taxon>Bacteria</taxon>
        <taxon>Thermotogati</taxon>
        <taxon>Thermotogota</taxon>
        <taxon>Thermotogae</taxon>
        <taxon>Thermotogales</taxon>
        <taxon>Fervidobacteriaceae</taxon>
        <taxon>Fervidobacterium</taxon>
    </lineage>
</organism>
<dbReference type="AlphaFoldDB" id="A0A1E3G4S0"/>
<dbReference type="Gene3D" id="2.130.10.10">
    <property type="entry name" value="YVTN repeat-like/Quinoprotein amine dehydrogenase"/>
    <property type="match status" value="1"/>
</dbReference>
<proteinExistence type="predicted"/>
<reference evidence="2" key="1">
    <citation type="submission" date="2016-04" db="EMBL/GenBank/DDBJ databases">
        <title>The genome sequence project of a novel Fervidobacterium isolate from a hot spring in Thailand.</title>
        <authorList>
            <person name="Gonzalez J.M."/>
            <person name="Cuecas A."/>
            <person name="Kanoksilapatham W."/>
        </authorList>
    </citation>
    <scope>NUCLEOTIDE SEQUENCE [LARGE SCALE GENOMIC DNA]</scope>
    <source>
        <strain evidence="2">FC2004</strain>
    </source>
</reference>
<comment type="caution">
    <text evidence="1">The sequence shown here is derived from an EMBL/GenBank/DDBJ whole genome shotgun (WGS) entry which is preliminary data.</text>
</comment>
<keyword evidence="2" id="KW-1185">Reference proteome</keyword>
<sequence>MTTQRSKKGVFLASIFTLALILILSAFLATPTSSTSFIPESGAGLWDGVEYKVLPGGRSPSIIGLPGGEMLAVSSDGKLFRILRTGVVQTIGQVSGVSIVTPASYFELGGKKYIVYASDNGTNSKLVVQDISDGTYKESSLENSSWSGVTVYVNGGKAVIFTSSIGERKGKVYRFEFDGTTLSQKSSQLIDGSAKVPLLLSPDKKELYVLTQNGKFYVIDESNLNVIKGPIELSGEFITPMAMDSQKNVYAINSTGVMYVIERSQITDSSYVPKSAKVLPSANVAGILVDSYGIIYAFGAGSVVAVRQTGGSISVYGGPFVVGGIINSTPLAVLGRDYKTYLVIPSTVGADGVLTVVSFDPENKTFSKVWEKTLRGGAFTITSALTSSQTAEETAMYYFATSISTGYVYAWKMNGKPVGDWPMYGQNRERSNYLSFVAEEETRITIMAKEPLNGKFFKLPALKFKGKIFDTVSATYSPETDYLTNPGKDDPVPKSYPARYQLSLYFEPYGSRQLFVPGSKFVNDVLGGTPSLPETDTTLSFAQWDVDSIYKYPGKKDDGRDASNPANITFAYYDKRYDVIANVKYLWRILHQLPGSSSEQEDKIVSLTYENVEKGKDFVEIVKPKSGYKPFDWTVYMWDPDDPKGYVVYDKDYLKANGMITEALELKLKKSGPAYIRIKYTTSSGSIRLIMPKYAYGRTYIYILVDAAKGANTIWFTLTTDTAKGIKFEKIVSEQIANIGTMQVLERTVDSGKIKYVFGGPLFELTEDTRIATITALAFFERPIYFGTDVNKSDFIRFEEGFIQIKGVTASPSETEDLAPYREIIPNSKVFLLGDFDNNGWVNLDDWNRLVEKYGTTVSGVDVIYNIGPRDKNFSVDPYDPGALLDTANKIDQWDVAVFAQMYGMKTTPEDILKDYPFKK</sequence>
<name>A0A1E3G4S0_9BACT</name>
<dbReference type="STRING" id="1008305.A4H02_03660"/>
<gene>
    <name evidence="1" type="ORF">A4H02_03660</name>
</gene>
<accession>A0A1E3G4S0</accession>
<evidence type="ECO:0000313" key="2">
    <source>
        <dbReference type="Proteomes" id="UP000094570"/>
    </source>
</evidence>
<dbReference type="SUPFAM" id="SSF69322">
    <property type="entry name" value="Tricorn protease domain 2"/>
    <property type="match status" value="1"/>
</dbReference>
<dbReference type="Proteomes" id="UP000094570">
    <property type="component" value="Unassembled WGS sequence"/>
</dbReference>
<dbReference type="InterPro" id="IPR015943">
    <property type="entry name" value="WD40/YVTN_repeat-like_dom_sf"/>
</dbReference>
<dbReference type="PROSITE" id="PS00018">
    <property type="entry name" value="EF_HAND_1"/>
    <property type="match status" value="1"/>
</dbReference>
<dbReference type="EMBL" id="LWAF01000004">
    <property type="protein sequence ID" value="ODN30648.1"/>
    <property type="molecule type" value="Genomic_DNA"/>
</dbReference>
<dbReference type="InterPro" id="IPR018247">
    <property type="entry name" value="EF_Hand_1_Ca_BS"/>
</dbReference>
<evidence type="ECO:0000313" key="1">
    <source>
        <dbReference type="EMBL" id="ODN30648.1"/>
    </source>
</evidence>